<dbReference type="InterPro" id="IPR006059">
    <property type="entry name" value="SBP"/>
</dbReference>
<accession>A0ABV6W534</accession>
<comment type="caution">
    <text evidence="6">The sequence shown here is derived from an EMBL/GenBank/DDBJ whole genome shotgun (WGS) entry which is preliminary data.</text>
</comment>
<dbReference type="PROSITE" id="PS51257">
    <property type="entry name" value="PROKAR_LIPOPROTEIN"/>
    <property type="match status" value="1"/>
</dbReference>
<organism evidence="6 7">
    <name type="scientific">Streptacidiphilus cavernicola</name>
    <dbReference type="NCBI Taxonomy" id="3342716"/>
    <lineage>
        <taxon>Bacteria</taxon>
        <taxon>Bacillati</taxon>
        <taxon>Actinomycetota</taxon>
        <taxon>Actinomycetes</taxon>
        <taxon>Kitasatosporales</taxon>
        <taxon>Streptomycetaceae</taxon>
        <taxon>Streptacidiphilus</taxon>
    </lineage>
</organism>
<feature type="chain" id="PRO_5047224067" evidence="5">
    <location>
        <begin position="22"/>
        <end position="436"/>
    </location>
</feature>
<gene>
    <name evidence="6" type="ORF">ACEZDE_31325</name>
</gene>
<reference evidence="6 7" key="1">
    <citation type="submission" date="2024-09" db="EMBL/GenBank/DDBJ databases">
        <authorList>
            <person name="Lee S.D."/>
        </authorList>
    </citation>
    <scope>NUCLEOTIDE SEQUENCE [LARGE SCALE GENOMIC DNA]</scope>
    <source>
        <strain evidence="6 7">N8-3</strain>
    </source>
</reference>
<evidence type="ECO:0000256" key="5">
    <source>
        <dbReference type="SAM" id="SignalP"/>
    </source>
</evidence>
<keyword evidence="4 5" id="KW-0732">Signal</keyword>
<comment type="similarity">
    <text evidence="2">Belongs to the bacterial solute-binding protein 1 family.</text>
</comment>
<keyword evidence="7" id="KW-1185">Reference proteome</keyword>
<evidence type="ECO:0000256" key="4">
    <source>
        <dbReference type="ARBA" id="ARBA00022729"/>
    </source>
</evidence>
<evidence type="ECO:0000313" key="7">
    <source>
        <dbReference type="Proteomes" id="UP001592531"/>
    </source>
</evidence>
<sequence length="436" mass="44555">MSRTRSSIALLAAATAVAALAGCSSSSPSSTAKGGDAASGGKTTISFMQAMSSGTQKSTLVALTTAFEKANPGITVDLQFQPDYGTLQAKETAAIAAHNAPTLGQAYESWAATYANSQVILPVSQYAGSDSPAGLSDFYTGVQNDLRLPDGKLWMWPFNKSVQVMFYNQDMLKAKNLTAPATWADFATAAKAVSGGGVTAISIDPGSSAAPGGGDTMFEALAAANGTPDFAKDGTPQFNSPAAVQALTYLADLKKAGALAVGSNYPGETALGAKKGAFDLSSVAGYYYENQAVGGKFTLGTEVLPTGSAGPSNIMTGTNLVMFASASSAQQAAGWKYMQFLASASSQAQWASTTGYLPVTAKALPLMGDFLAKNPYLNTAVSALAYAVPTPPFAWVSKAQGEEVVALQQVLEKGMDPKAALDAAQTAALADQKAAQ</sequence>
<keyword evidence="3" id="KW-0813">Transport</keyword>
<dbReference type="Proteomes" id="UP001592531">
    <property type="component" value="Unassembled WGS sequence"/>
</dbReference>
<comment type="subcellular location">
    <subcellularLocation>
        <location evidence="1">Cell envelope</location>
    </subcellularLocation>
</comment>
<dbReference type="PANTHER" id="PTHR43649">
    <property type="entry name" value="ARABINOSE-BINDING PROTEIN-RELATED"/>
    <property type="match status" value="1"/>
</dbReference>
<dbReference type="Pfam" id="PF13416">
    <property type="entry name" value="SBP_bac_8"/>
    <property type="match status" value="1"/>
</dbReference>
<feature type="signal peptide" evidence="5">
    <location>
        <begin position="1"/>
        <end position="21"/>
    </location>
</feature>
<protein>
    <submittedName>
        <fullName evidence="6">Extracellular solute-binding protein</fullName>
    </submittedName>
</protein>
<name>A0ABV6W534_9ACTN</name>
<evidence type="ECO:0000256" key="1">
    <source>
        <dbReference type="ARBA" id="ARBA00004196"/>
    </source>
</evidence>
<dbReference type="RefSeq" id="WP_380543643.1">
    <property type="nucleotide sequence ID" value="NZ_JBHFAB010000033.1"/>
</dbReference>
<dbReference type="SUPFAM" id="SSF53850">
    <property type="entry name" value="Periplasmic binding protein-like II"/>
    <property type="match status" value="1"/>
</dbReference>
<dbReference type="PANTHER" id="PTHR43649:SF31">
    <property type="entry name" value="SN-GLYCEROL-3-PHOSPHATE-BINDING PERIPLASMIC PROTEIN UGPB"/>
    <property type="match status" value="1"/>
</dbReference>
<proteinExistence type="inferred from homology"/>
<evidence type="ECO:0000313" key="6">
    <source>
        <dbReference type="EMBL" id="MFC1421100.1"/>
    </source>
</evidence>
<evidence type="ECO:0000256" key="3">
    <source>
        <dbReference type="ARBA" id="ARBA00022448"/>
    </source>
</evidence>
<dbReference type="EMBL" id="JBHFAB010000033">
    <property type="protein sequence ID" value="MFC1421100.1"/>
    <property type="molecule type" value="Genomic_DNA"/>
</dbReference>
<evidence type="ECO:0000256" key="2">
    <source>
        <dbReference type="ARBA" id="ARBA00008520"/>
    </source>
</evidence>
<dbReference type="InterPro" id="IPR050490">
    <property type="entry name" value="Bact_solute-bd_prot1"/>
</dbReference>
<dbReference type="Gene3D" id="3.40.190.10">
    <property type="entry name" value="Periplasmic binding protein-like II"/>
    <property type="match status" value="2"/>
</dbReference>